<evidence type="ECO:0000259" key="8">
    <source>
        <dbReference type="SMART" id="SM00635"/>
    </source>
</evidence>
<proteinExistence type="inferred from homology"/>
<dbReference type="InterPro" id="IPR026444">
    <property type="entry name" value="Secre_tail"/>
</dbReference>
<organism evidence="9">
    <name type="scientific">Pricia antarctica</name>
    <dbReference type="NCBI Taxonomy" id="641691"/>
    <lineage>
        <taxon>Bacteria</taxon>
        <taxon>Pseudomonadati</taxon>
        <taxon>Bacteroidota</taxon>
        <taxon>Flavobacteriia</taxon>
        <taxon>Flavobacteriales</taxon>
        <taxon>Flavobacteriaceae</taxon>
        <taxon>Pricia</taxon>
    </lineage>
</organism>
<dbReference type="InterPro" id="IPR003343">
    <property type="entry name" value="Big_2"/>
</dbReference>
<comment type="caution">
    <text evidence="9">The sequence shown here is derived from an EMBL/GenBank/DDBJ whole genome shotgun (WGS) entry which is preliminary data.</text>
</comment>
<dbReference type="InterPro" id="IPR003159">
    <property type="entry name" value="Lyase_8_central_dom"/>
</dbReference>
<evidence type="ECO:0000256" key="5">
    <source>
        <dbReference type="ARBA" id="ARBA00022837"/>
    </source>
</evidence>
<dbReference type="EMBL" id="DRGL01000074">
    <property type="protein sequence ID" value="HEA23120.1"/>
    <property type="molecule type" value="Genomic_DNA"/>
</dbReference>
<dbReference type="GO" id="GO:0030246">
    <property type="term" value="F:carbohydrate binding"/>
    <property type="evidence" value="ECO:0007669"/>
    <property type="project" value="InterPro"/>
</dbReference>
<evidence type="ECO:0000256" key="1">
    <source>
        <dbReference type="ARBA" id="ARBA00001913"/>
    </source>
</evidence>
<dbReference type="InterPro" id="IPR014718">
    <property type="entry name" value="GH-type_carb-bd"/>
</dbReference>
<dbReference type="PANTHER" id="PTHR37322:SF3">
    <property type="entry name" value="CHONDROITIN SULFATE ABC EXOLYASE"/>
    <property type="match status" value="1"/>
</dbReference>
<dbReference type="SMART" id="SM00635">
    <property type="entry name" value="BID_2"/>
    <property type="match status" value="1"/>
</dbReference>
<dbReference type="Pfam" id="PF18962">
    <property type="entry name" value="Por_Secre_tail"/>
    <property type="match status" value="1"/>
</dbReference>
<dbReference type="InterPro" id="IPR008964">
    <property type="entry name" value="Invasin/intimin_cell_adhesion"/>
</dbReference>
<comment type="similarity">
    <text evidence="2">Belongs to the polysaccharide lyase 8 family.</text>
</comment>
<feature type="chain" id="PRO_5032534688" evidence="7">
    <location>
        <begin position="21"/>
        <end position="1465"/>
    </location>
</feature>
<dbReference type="InterPro" id="IPR011013">
    <property type="entry name" value="Gal_mutarotase_sf_dom"/>
</dbReference>
<dbReference type="Pfam" id="PF02368">
    <property type="entry name" value="Big_2"/>
    <property type="match status" value="1"/>
</dbReference>
<protein>
    <submittedName>
        <fullName evidence="9">T9SS type A sorting domain-containing protein</fullName>
    </submittedName>
</protein>
<dbReference type="InterPro" id="IPR008929">
    <property type="entry name" value="Chondroitin_lyas"/>
</dbReference>
<name>A0A831QR25_9FLAO</name>
<evidence type="ECO:0000256" key="2">
    <source>
        <dbReference type="ARBA" id="ARBA00006699"/>
    </source>
</evidence>
<dbReference type="InterPro" id="IPR039174">
    <property type="entry name" value="Chondroitin_ABC_lyase"/>
</dbReference>
<dbReference type="GO" id="GO:0016837">
    <property type="term" value="F:carbon-oxygen lyase activity, acting on polysaccharides"/>
    <property type="evidence" value="ECO:0007669"/>
    <property type="project" value="UniProtKB-ARBA"/>
</dbReference>
<dbReference type="Pfam" id="PF02278">
    <property type="entry name" value="Lyase_8"/>
    <property type="match status" value="1"/>
</dbReference>
<dbReference type="Proteomes" id="UP000886191">
    <property type="component" value="Unassembled WGS sequence"/>
</dbReference>
<dbReference type="SUPFAM" id="SSF49373">
    <property type="entry name" value="Invasin/intimin cell-adhesion fragments"/>
    <property type="match status" value="1"/>
</dbReference>
<feature type="signal peptide" evidence="7">
    <location>
        <begin position="1"/>
        <end position="20"/>
    </location>
</feature>
<dbReference type="GO" id="GO:0005576">
    <property type="term" value="C:extracellular region"/>
    <property type="evidence" value="ECO:0007669"/>
    <property type="project" value="InterPro"/>
</dbReference>
<dbReference type="SUPFAM" id="SSF49863">
    <property type="entry name" value="Hyaluronate lyase-like, C-terminal domain"/>
    <property type="match status" value="1"/>
</dbReference>
<sequence>MKKITLLFISTLLYSSLLQAQIGTLASNNWSPIGNTEIILITTDGDNGDGIGDGAQKVNNLSSGTGHGILYDFNGTMLEGQPLAFETIVFNPQISFVRIEVELYNVTDDLILSTSGTVVMTANVVQNVLLNYTPLSSDDGDQLQVRYVRVDDGNAARTFAIDNAQLNGQYLYPEAAPAPSCFDDAGGPEEGWLPIEGATITSVSNDADNGDGLGDGALKVEGGYSDNPIGAAYTFSCPMPEDQALEVSSVVYNVNNSFVGVTLELLNLTDNVVLASISNNVGANSVVAFDLNYFTQASDLGDQLQLRFLRNDDGNAVRIFNFDYVTINDGLLNMQDAPPAPSCFDNTGDEEGWAQIGDVTINEVTDDGDNGDGENDGALAVVSLSSGADEEQGAFYSFNCSMSTDEILQVESVLYNIRNSFVATDMQLYNSTDDLVVASTGRTVVPAQGTTPMSLSYVSQASDDGDELQLRFLRADDGNPVRSFSIDYATINGATLNMQVLTPPLNPECANGIDVEPDIPLSPVTAQEAAEAEKVYNTLSDTYLGIEIPDNFQDEMNQALSNYDNLNISIDGNEVNGEETTFSAAGSIVSAFAKHLKLIDSNDTAVAEKASNVVALVSQQFCRGTILLDGNAYAFEDFSRPTLYLKDYLSDSVKDQYGYVLDAQTRNFTGFWGDFQEGEEYNTDWMFNMGEQMVLYGTFRYPDNDEEKVRYMKAGQRYLERFLAFSDGTGDGLKPDGTGYHHWTAYDGYMYTFTTVINIVEAFSDTEFQIDTEAYYLLRNAIYAQKMFSNDAQIKALSLSGRNPQIRKVTTGKTELSKLAISGGKILGLATADPLLAGYYNRVWGNNPEFNTTTATPFEEGYIQFNHGHFGVYRKDNWVATMKGFSDNMWGSELYPAENRYGRYQSYGALEILYPGGIDQDENGFDAETWDWNYNPGATTIVLPWDELQGERSRIDEMQQKRFAGSLAFKNIGENKDVLKTNYGTYGLFAMDFQELENQGFGTVYGPNTHNATFTFKKSYFAFDDFIVSLGSGISNNDADNPTATTLYQRTADAQSGVTVNSSFYGMGENSFTGDRNNWLIDDYNTGFFVAKGSGDLKIRKGDQQTPNENEIDPTAYLDNEIGSYTRGYIDHGNEPSDAGYEYVVKPNATPSDMQAFGTEKPYIVLEKSSERHVVKHNEDGIWGFAFFGPSTDLDYEGGVLKGNGASCLVMYQEVDDKHILLSMTHPDLGFESRSNQPAVTKNIQLTLRNNWSLSRPNSQVSKVSETDSTSTFQFTVENALAVEVDLVKSKKVKKVHITPASKRLIEVGETYTFTGSATPTNATDVSLIWSSDDEAVVTVNQEGTVTGESKGNVTITCTDEGTGKFDTVHVVVVDYLAEGDTSDTSNESGLIIYPNPTPSSLTVQMKKHINSYTIYDYTGRARLSKSNLKTKEIVIQVDILEHGIYILQVTDKKGETRSEQFIKE</sequence>
<keyword evidence="5" id="KW-0106">Calcium</keyword>
<dbReference type="SUPFAM" id="SSF48230">
    <property type="entry name" value="Chondroitin AC/alginate lyase"/>
    <property type="match status" value="1"/>
</dbReference>
<keyword evidence="4 7" id="KW-0732">Signal</keyword>
<comment type="cofactor">
    <cofactor evidence="1">
        <name>Ca(2+)</name>
        <dbReference type="ChEBI" id="CHEBI:29108"/>
    </cofactor>
</comment>
<dbReference type="GO" id="GO:0005975">
    <property type="term" value="P:carbohydrate metabolic process"/>
    <property type="evidence" value="ECO:0007669"/>
    <property type="project" value="InterPro"/>
</dbReference>
<accession>A0A831QR25</accession>
<gene>
    <name evidence="9" type="ORF">ENH87_19700</name>
</gene>
<dbReference type="Gene3D" id="2.70.98.10">
    <property type="match status" value="1"/>
</dbReference>
<dbReference type="PANTHER" id="PTHR37322">
    <property type="match status" value="1"/>
</dbReference>
<evidence type="ECO:0000313" key="9">
    <source>
        <dbReference type="EMBL" id="HEA23120.1"/>
    </source>
</evidence>
<dbReference type="Gene3D" id="2.60.40.1080">
    <property type="match status" value="1"/>
</dbReference>
<reference evidence="9" key="1">
    <citation type="journal article" date="2020" name="mSystems">
        <title>Genome- and Community-Level Interaction Insights into Carbon Utilization and Element Cycling Functions of Hydrothermarchaeota in Hydrothermal Sediment.</title>
        <authorList>
            <person name="Zhou Z."/>
            <person name="Liu Y."/>
            <person name="Xu W."/>
            <person name="Pan J."/>
            <person name="Luo Z.H."/>
            <person name="Li M."/>
        </authorList>
    </citation>
    <scope>NUCLEOTIDE SEQUENCE [LARGE SCALE GENOMIC DNA]</scope>
    <source>
        <strain evidence="9">HyVt-345</strain>
    </source>
</reference>
<comment type="subunit">
    <text evidence="3">Monomer.</text>
</comment>
<dbReference type="Gene3D" id="2.60.220.10">
    <property type="entry name" value="Polysaccharide lyase family 8-like, C-terminal"/>
    <property type="match status" value="1"/>
</dbReference>
<evidence type="ECO:0000256" key="4">
    <source>
        <dbReference type="ARBA" id="ARBA00022729"/>
    </source>
</evidence>
<dbReference type="NCBIfam" id="TIGR04183">
    <property type="entry name" value="Por_Secre_tail"/>
    <property type="match status" value="1"/>
</dbReference>
<dbReference type="Pfam" id="PF09093">
    <property type="entry name" value="Lyase_catalyt"/>
    <property type="match status" value="1"/>
</dbReference>
<feature type="domain" description="BIG2" evidence="8">
    <location>
        <begin position="1292"/>
        <end position="1369"/>
    </location>
</feature>
<dbReference type="Gene3D" id="1.50.10.100">
    <property type="entry name" value="Chondroitin AC/alginate lyase"/>
    <property type="match status" value="1"/>
</dbReference>
<evidence type="ECO:0000256" key="3">
    <source>
        <dbReference type="ARBA" id="ARBA00011245"/>
    </source>
</evidence>
<dbReference type="InterPro" id="IPR011071">
    <property type="entry name" value="Lyase_8-like_C"/>
</dbReference>
<evidence type="ECO:0000256" key="6">
    <source>
        <dbReference type="ARBA" id="ARBA00023239"/>
    </source>
</evidence>
<dbReference type="GO" id="GO:0006027">
    <property type="term" value="P:glycosaminoglycan catabolic process"/>
    <property type="evidence" value="ECO:0007669"/>
    <property type="project" value="InterPro"/>
</dbReference>
<evidence type="ECO:0000256" key="7">
    <source>
        <dbReference type="SAM" id="SignalP"/>
    </source>
</evidence>
<keyword evidence="6" id="KW-0456">Lyase</keyword>
<dbReference type="InterPro" id="IPR015177">
    <property type="entry name" value="Lyase_catalyt"/>
</dbReference>
<dbReference type="SUPFAM" id="SSF74650">
    <property type="entry name" value="Galactose mutarotase-like"/>
    <property type="match status" value="1"/>
</dbReference>